<reference evidence="1" key="1">
    <citation type="submission" date="2022-04" db="EMBL/GenBank/DDBJ databases">
        <title>A functionally conserved STORR gene fusion in Papaver species that diverged 16.8 million years ago.</title>
        <authorList>
            <person name="Catania T."/>
        </authorList>
    </citation>
    <scope>NUCLEOTIDE SEQUENCE</scope>
    <source>
        <strain evidence="1">S-188037</strain>
    </source>
</reference>
<proteinExistence type="predicted"/>
<protein>
    <submittedName>
        <fullName evidence="1">Uncharacterized protein</fullName>
    </submittedName>
</protein>
<evidence type="ECO:0000313" key="2">
    <source>
        <dbReference type="Proteomes" id="UP001202328"/>
    </source>
</evidence>
<comment type="caution">
    <text evidence="1">The sequence shown here is derived from an EMBL/GenBank/DDBJ whole genome shotgun (WGS) entry which is preliminary data.</text>
</comment>
<keyword evidence="2" id="KW-1185">Reference proteome</keyword>
<feature type="non-terminal residue" evidence="1">
    <location>
        <position position="1"/>
    </location>
</feature>
<organism evidence="1 2">
    <name type="scientific">Papaver atlanticum</name>
    <dbReference type="NCBI Taxonomy" id="357466"/>
    <lineage>
        <taxon>Eukaryota</taxon>
        <taxon>Viridiplantae</taxon>
        <taxon>Streptophyta</taxon>
        <taxon>Embryophyta</taxon>
        <taxon>Tracheophyta</taxon>
        <taxon>Spermatophyta</taxon>
        <taxon>Magnoliopsida</taxon>
        <taxon>Ranunculales</taxon>
        <taxon>Papaveraceae</taxon>
        <taxon>Papaveroideae</taxon>
        <taxon>Papaver</taxon>
    </lineage>
</organism>
<name>A0AAD4X786_9MAGN</name>
<accession>A0AAD4X786</accession>
<evidence type="ECO:0000313" key="1">
    <source>
        <dbReference type="EMBL" id="KAI3851138.1"/>
    </source>
</evidence>
<gene>
    <name evidence="1" type="ORF">MKW98_008151</name>
</gene>
<dbReference type="EMBL" id="JAJJMB010015943">
    <property type="protein sequence ID" value="KAI3851138.1"/>
    <property type="molecule type" value="Genomic_DNA"/>
</dbReference>
<dbReference type="AlphaFoldDB" id="A0AAD4X786"/>
<sequence>LTVGFPSQDTFRGRVCECPLVQGVQFKGDRYSSCEASGRGCCNINNEGCWHETRDGIPFLLVWILMVLNASVHRHS</sequence>
<dbReference type="Proteomes" id="UP001202328">
    <property type="component" value="Unassembled WGS sequence"/>
</dbReference>